<keyword evidence="4" id="KW-1185">Reference proteome</keyword>
<dbReference type="PANTHER" id="PTHR36168:SF1">
    <property type="entry name" value="ORC1-LIKE AAA ATPASE DOMAIN-CONTAINING PROTEIN"/>
    <property type="match status" value="1"/>
</dbReference>
<feature type="domain" description="AAA protein C-terminal winged helix" evidence="2">
    <location>
        <begin position="405"/>
        <end position="577"/>
    </location>
</feature>
<dbReference type="PANTHER" id="PTHR36168">
    <property type="entry name" value="CHROMOSOME 1, WHOLE GENOME SHOTGUN SEQUENCE"/>
    <property type="match status" value="1"/>
</dbReference>
<dbReference type="InterPro" id="IPR027417">
    <property type="entry name" value="P-loop_NTPase"/>
</dbReference>
<feature type="region of interest" description="Disordered" evidence="1">
    <location>
        <begin position="610"/>
        <end position="651"/>
    </location>
</feature>
<feature type="compositionally biased region" description="Acidic residues" evidence="1">
    <location>
        <begin position="452"/>
        <end position="467"/>
    </location>
</feature>
<dbReference type="InterPro" id="IPR056808">
    <property type="entry name" value="HTH_AAA"/>
</dbReference>
<dbReference type="EMBL" id="KQ087181">
    <property type="protein sequence ID" value="KLT45455.1"/>
    <property type="molecule type" value="Genomic_DNA"/>
</dbReference>
<accession>A0A0J0XWL6</accession>
<feature type="compositionally biased region" description="Acidic residues" evidence="1">
    <location>
        <begin position="617"/>
        <end position="631"/>
    </location>
</feature>
<evidence type="ECO:0000313" key="4">
    <source>
        <dbReference type="Proteomes" id="UP000053611"/>
    </source>
</evidence>
<dbReference type="Proteomes" id="UP000053611">
    <property type="component" value="Unassembled WGS sequence"/>
</dbReference>
<evidence type="ECO:0000256" key="1">
    <source>
        <dbReference type="SAM" id="MobiDB-lite"/>
    </source>
</evidence>
<proteinExistence type="predicted"/>
<feature type="region of interest" description="Disordered" evidence="1">
    <location>
        <begin position="43"/>
        <end position="82"/>
    </location>
</feature>
<dbReference type="AlphaFoldDB" id="A0A0J0XWL6"/>
<gene>
    <name evidence="3" type="ORF">CC85DRAFT_282535</name>
</gene>
<evidence type="ECO:0000313" key="3">
    <source>
        <dbReference type="EMBL" id="KLT45455.1"/>
    </source>
</evidence>
<dbReference type="SUPFAM" id="SSF52540">
    <property type="entry name" value="P-loop containing nucleoside triphosphate hydrolases"/>
    <property type="match status" value="1"/>
</dbReference>
<evidence type="ECO:0000259" key="2">
    <source>
        <dbReference type="Pfam" id="PF24913"/>
    </source>
</evidence>
<feature type="region of interest" description="Disordered" evidence="1">
    <location>
        <begin position="440"/>
        <end position="475"/>
    </location>
</feature>
<name>A0A0J0XWL6_9TREE</name>
<feature type="compositionally biased region" description="Basic and acidic residues" evidence="1">
    <location>
        <begin position="60"/>
        <end position="82"/>
    </location>
</feature>
<feature type="compositionally biased region" description="Basic and acidic residues" evidence="1">
    <location>
        <begin position="632"/>
        <end position="651"/>
    </location>
</feature>
<dbReference type="Pfam" id="PF24913">
    <property type="entry name" value="WHD_AAA_fung"/>
    <property type="match status" value="1"/>
</dbReference>
<organism evidence="3 4">
    <name type="scientific">Cutaneotrichosporon oleaginosum</name>
    <dbReference type="NCBI Taxonomy" id="879819"/>
    <lineage>
        <taxon>Eukaryota</taxon>
        <taxon>Fungi</taxon>
        <taxon>Dikarya</taxon>
        <taxon>Basidiomycota</taxon>
        <taxon>Agaricomycotina</taxon>
        <taxon>Tremellomycetes</taxon>
        <taxon>Trichosporonales</taxon>
        <taxon>Trichosporonaceae</taxon>
        <taxon>Cutaneotrichosporon</taxon>
    </lineage>
</organism>
<dbReference type="STRING" id="879819.A0A0J0XWL6"/>
<reference evidence="3 4" key="1">
    <citation type="submission" date="2015-03" db="EMBL/GenBank/DDBJ databases">
        <title>Genomics and transcriptomics of the oil-accumulating basidiomycete yeast T. oleaginosus allow insights into substrate utilization and the diverse evolutionary trajectories of mating systems in fungi.</title>
        <authorList>
            <consortium name="DOE Joint Genome Institute"/>
            <person name="Kourist R."/>
            <person name="Kracht O."/>
            <person name="Bracharz F."/>
            <person name="Lipzen A."/>
            <person name="Nolan M."/>
            <person name="Ohm R."/>
            <person name="Grigoriev I."/>
            <person name="Sun S."/>
            <person name="Heitman J."/>
            <person name="Bruck T."/>
            <person name="Nowrousian M."/>
        </authorList>
    </citation>
    <scope>NUCLEOTIDE SEQUENCE [LARGE SCALE GENOMIC DNA]</scope>
    <source>
        <strain evidence="3 4">IBC0246</strain>
    </source>
</reference>
<dbReference type="OrthoDB" id="511599at2759"/>
<sequence>MIRPPLAAATRALALRARARTAPVPRYLHASAMRFDVPMWPNAPMPQPPVGPDDDFSQMMKDHRNKDKSGKKPPEERESFWKEWSHSPGFQAALTTVVGLIMVFGGGMGYLQWYKAHVLHRVEGAFEGGYDPALELGSIHSPKAEHIRRREQPLVNAIFRGEEAGGYYLILGPRGTGKGTMVLDAMRAVHAEGASVCEAHPDLEVFRLRLGKALDFDFFEDWQGSLFSRADPRSAGPSLDVERAMTKLEKVALRYFKKHGRPLVLAFTNIHQFPQNEEGIAIVHQLQQRAEAWAEAGIMTMVFTSDDHWPLDKMKKNGSRMRILSVYDLSARESIDALKQMRRYELHIAENKPLDKVEIEPDEVLRRVYELVGGRTSYLSRIARASDMIDEAERMVLMEKGWMLSKIGLIPEMDDDVMDEQKWASCSWLLLRHMAQRVPKLDPPMRNPNRADDDDDDGDDEMPDPAEDNGGINLTPSTMDVVALHAAKPSVPLRKLTEEELYADIVLPRVTYDDARRLMTRTDFFDGLDHDNIISIDLYHDVRPESVMILRAAQQVTEDPDFDDMLDQTRDRVDEIEGLHRQSELTVKEPLRATFGHTEDGRVTVDVVGLGGSFVPAEEDDDGDDGGDDGDKDTGKEDKSAAKVVEVKRLV</sequence>
<protein>
    <recommendedName>
        <fullName evidence="2">AAA protein C-terminal winged helix domain-containing protein</fullName>
    </recommendedName>
</protein>